<dbReference type="EMBL" id="KN833787">
    <property type="protein sequence ID" value="KIK19256.1"/>
    <property type="molecule type" value="Genomic_DNA"/>
</dbReference>
<name>A0A0C9YRH5_9AGAM</name>
<keyword evidence="3" id="KW-1185">Reference proteome</keyword>
<gene>
    <name evidence="2" type="ORF">PISMIDRAFT_13777</name>
</gene>
<evidence type="ECO:0000256" key="1">
    <source>
        <dbReference type="SAM" id="MobiDB-lite"/>
    </source>
</evidence>
<sequence length="105" mass="10960">MGNMWSPIMNLVTLQVKQVTTTPSPTASSANTAQPPDAAVEPGESQDTTDSCRQCAEPNYKSGDAWGKGQDTTTPSHVGSSANTTQSPNATTEPWESQAMANNCG</sequence>
<feature type="compositionally biased region" description="Low complexity" evidence="1">
    <location>
        <begin position="19"/>
        <end position="36"/>
    </location>
</feature>
<reference evidence="2 3" key="1">
    <citation type="submission" date="2014-04" db="EMBL/GenBank/DDBJ databases">
        <authorList>
            <consortium name="DOE Joint Genome Institute"/>
            <person name="Kuo A."/>
            <person name="Kohler A."/>
            <person name="Costa M.D."/>
            <person name="Nagy L.G."/>
            <person name="Floudas D."/>
            <person name="Copeland A."/>
            <person name="Barry K.W."/>
            <person name="Cichocki N."/>
            <person name="Veneault-Fourrey C."/>
            <person name="LaButti K."/>
            <person name="Lindquist E.A."/>
            <person name="Lipzen A."/>
            <person name="Lundell T."/>
            <person name="Morin E."/>
            <person name="Murat C."/>
            <person name="Sun H."/>
            <person name="Tunlid A."/>
            <person name="Henrissat B."/>
            <person name="Grigoriev I.V."/>
            <person name="Hibbett D.S."/>
            <person name="Martin F."/>
            <person name="Nordberg H.P."/>
            <person name="Cantor M.N."/>
            <person name="Hua S.X."/>
        </authorList>
    </citation>
    <scope>NUCLEOTIDE SEQUENCE [LARGE SCALE GENOMIC DNA]</scope>
    <source>
        <strain evidence="2 3">441</strain>
    </source>
</reference>
<proteinExistence type="predicted"/>
<feature type="compositionally biased region" description="Polar residues" evidence="1">
    <location>
        <begin position="70"/>
        <end position="105"/>
    </location>
</feature>
<dbReference type="AlphaFoldDB" id="A0A0C9YRH5"/>
<protein>
    <submittedName>
        <fullName evidence="2">Uncharacterized protein</fullName>
    </submittedName>
</protein>
<dbReference type="Proteomes" id="UP000054018">
    <property type="component" value="Unassembled WGS sequence"/>
</dbReference>
<reference evidence="3" key="2">
    <citation type="submission" date="2015-01" db="EMBL/GenBank/DDBJ databases">
        <title>Evolutionary Origins and Diversification of the Mycorrhizal Mutualists.</title>
        <authorList>
            <consortium name="DOE Joint Genome Institute"/>
            <consortium name="Mycorrhizal Genomics Consortium"/>
            <person name="Kohler A."/>
            <person name="Kuo A."/>
            <person name="Nagy L.G."/>
            <person name="Floudas D."/>
            <person name="Copeland A."/>
            <person name="Barry K.W."/>
            <person name="Cichocki N."/>
            <person name="Veneault-Fourrey C."/>
            <person name="LaButti K."/>
            <person name="Lindquist E.A."/>
            <person name="Lipzen A."/>
            <person name="Lundell T."/>
            <person name="Morin E."/>
            <person name="Murat C."/>
            <person name="Riley R."/>
            <person name="Ohm R."/>
            <person name="Sun H."/>
            <person name="Tunlid A."/>
            <person name="Henrissat B."/>
            <person name="Grigoriev I.V."/>
            <person name="Hibbett D.S."/>
            <person name="Martin F."/>
        </authorList>
    </citation>
    <scope>NUCLEOTIDE SEQUENCE [LARGE SCALE GENOMIC DNA]</scope>
    <source>
        <strain evidence="3">441</strain>
    </source>
</reference>
<accession>A0A0C9YRH5</accession>
<feature type="region of interest" description="Disordered" evidence="1">
    <location>
        <begin position="19"/>
        <end position="105"/>
    </location>
</feature>
<evidence type="ECO:0000313" key="2">
    <source>
        <dbReference type="EMBL" id="KIK19256.1"/>
    </source>
</evidence>
<evidence type="ECO:0000313" key="3">
    <source>
        <dbReference type="Proteomes" id="UP000054018"/>
    </source>
</evidence>
<organism evidence="2 3">
    <name type="scientific">Pisolithus microcarpus 441</name>
    <dbReference type="NCBI Taxonomy" id="765257"/>
    <lineage>
        <taxon>Eukaryota</taxon>
        <taxon>Fungi</taxon>
        <taxon>Dikarya</taxon>
        <taxon>Basidiomycota</taxon>
        <taxon>Agaricomycotina</taxon>
        <taxon>Agaricomycetes</taxon>
        <taxon>Agaricomycetidae</taxon>
        <taxon>Boletales</taxon>
        <taxon>Sclerodermatineae</taxon>
        <taxon>Pisolithaceae</taxon>
        <taxon>Pisolithus</taxon>
    </lineage>
</organism>
<dbReference type="HOGENOM" id="CLU_2237650_0_0_1"/>